<name>A0A845BB67_9PROT</name>
<dbReference type="RefSeq" id="WP_160936445.1">
    <property type="nucleotide sequence ID" value="NZ_SNVJ01000005.1"/>
</dbReference>
<accession>A0A845BB67</accession>
<sequence length="71" mass="7842">MERPCIKICAYDEDTGWCHACGMTKPERKAWKRLPGYREAILQPLPARLAALAAEGHVTGPAAGKKARHKD</sequence>
<evidence type="ECO:0000313" key="1">
    <source>
        <dbReference type="EMBL" id="MXP63334.1"/>
    </source>
</evidence>
<reference evidence="1 2" key="1">
    <citation type="submission" date="2019-03" db="EMBL/GenBank/DDBJ databases">
        <title>Roseomonas sp. a novel Roseomonas species isolated from Sea whip Gorgonian.</title>
        <authorList>
            <person name="Li F."/>
            <person name="Pan X."/>
            <person name="Huang S."/>
            <person name="Li Z."/>
            <person name="Meng B."/>
        </authorList>
    </citation>
    <scope>NUCLEOTIDE SEQUENCE [LARGE SCALE GENOMIC DNA]</scope>
    <source>
        <strain evidence="1 2">M0104</strain>
    </source>
</reference>
<dbReference type="AlphaFoldDB" id="A0A845BB67"/>
<protein>
    <submittedName>
        <fullName evidence="1">DUF1289 domain-containing protein</fullName>
    </submittedName>
</protein>
<dbReference type="EMBL" id="SNVJ01000005">
    <property type="protein sequence ID" value="MXP63334.1"/>
    <property type="molecule type" value="Genomic_DNA"/>
</dbReference>
<evidence type="ECO:0000313" key="2">
    <source>
        <dbReference type="Proteomes" id="UP000460715"/>
    </source>
</evidence>
<dbReference type="OrthoDB" id="9811423at2"/>
<organism evidence="1 2">
    <name type="scientific">Teichococcus coralli</name>
    <dbReference type="NCBI Taxonomy" id="2545983"/>
    <lineage>
        <taxon>Bacteria</taxon>
        <taxon>Pseudomonadati</taxon>
        <taxon>Pseudomonadota</taxon>
        <taxon>Alphaproteobacteria</taxon>
        <taxon>Acetobacterales</taxon>
        <taxon>Roseomonadaceae</taxon>
        <taxon>Roseomonas</taxon>
    </lineage>
</organism>
<dbReference type="InterPro" id="IPR010710">
    <property type="entry name" value="DUF1289"/>
</dbReference>
<dbReference type="Proteomes" id="UP000460715">
    <property type="component" value="Unassembled WGS sequence"/>
</dbReference>
<keyword evidence="2" id="KW-1185">Reference proteome</keyword>
<dbReference type="Pfam" id="PF06945">
    <property type="entry name" value="DUF1289"/>
    <property type="match status" value="1"/>
</dbReference>
<proteinExistence type="predicted"/>
<gene>
    <name evidence="1" type="ORF">E0493_08210</name>
</gene>
<comment type="caution">
    <text evidence="1">The sequence shown here is derived from an EMBL/GenBank/DDBJ whole genome shotgun (WGS) entry which is preliminary data.</text>
</comment>